<dbReference type="GO" id="GO:0005975">
    <property type="term" value="P:carbohydrate metabolic process"/>
    <property type="evidence" value="ECO:0007669"/>
    <property type="project" value="InterPro"/>
</dbReference>
<dbReference type="OrthoDB" id="3918848at2759"/>
<feature type="domain" description="Glutaminase A central" evidence="3">
    <location>
        <begin position="241"/>
        <end position="602"/>
    </location>
</feature>
<dbReference type="InterPro" id="IPR012341">
    <property type="entry name" value="6hp_glycosidase-like_sf"/>
</dbReference>
<reference evidence="5 6" key="1">
    <citation type="journal article" date="2018" name="Biotechnol. Biofuels">
        <title>Integrative visual omics of the white-rot fungus Polyporus brumalis exposes the biotechnological potential of its oxidative enzymes for delignifying raw plant biomass.</title>
        <authorList>
            <person name="Miyauchi S."/>
            <person name="Rancon A."/>
            <person name="Drula E."/>
            <person name="Hage H."/>
            <person name="Chaduli D."/>
            <person name="Favel A."/>
            <person name="Grisel S."/>
            <person name="Henrissat B."/>
            <person name="Herpoel-Gimbert I."/>
            <person name="Ruiz-Duenas F.J."/>
            <person name="Chevret D."/>
            <person name="Hainaut M."/>
            <person name="Lin J."/>
            <person name="Wang M."/>
            <person name="Pangilinan J."/>
            <person name="Lipzen A."/>
            <person name="Lesage-Meessen L."/>
            <person name="Navarro D."/>
            <person name="Riley R."/>
            <person name="Grigoriev I.V."/>
            <person name="Zhou S."/>
            <person name="Raouche S."/>
            <person name="Rosso M.N."/>
        </authorList>
    </citation>
    <scope>NUCLEOTIDE SEQUENCE [LARGE SCALE GENOMIC DNA]</scope>
    <source>
        <strain evidence="5 6">BRFM 1820</strain>
    </source>
</reference>
<proteinExistence type="predicted"/>
<accession>A0A371D629</accession>
<dbReference type="Proteomes" id="UP000256964">
    <property type="component" value="Unassembled WGS sequence"/>
</dbReference>
<keyword evidence="2" id="KW-1133">Transmembrane helix</keyword>
<feature type="domain" description="Glutaminase A N-terminal" evidence="4">
    <location>
        <begin position="2"/>
        <end position="235"/>
    </location>
</feature>
<dbReference type="AlphaFoldDB" id="A0A371D629"/>
<keyword evidence="6" id="KW-1185">Reference proteome</keyword>
<dbReference type="EMBL" id="KZ857415">
    <property type="protein sequence ID" value="RDX47952.1"/>
    <property type="molecule type" value="Genomic_DNA"/>
</dbReference>
<dbReference type="InterPro" id="IPR032514">
    <property type="entry name" value="GtaA_central"/>
</dbReference>
<evidence type="ECO:0000313" key="6">
    <source>
        <dbReference type="Proteomes" id="UP000256964"/>
    </source>
</evidence>
<gene>
    <name evidence="5" type="ORF">OH76DRAFT_1484387</name>
</gene>
<dbReference type="InterPro" id="IPR052743">
    <property type="entry name" value="Glutaminase_GtaA"/>
</dbReference>
<name>A0A371D629_9APHY</name>
<dbReference type="Pfam" id="PF16335">
    <property type="entry name" value="GtaA_6_Hairpin"/>
    <property type="match status" value="1"/>
</dbReference>
<dbReference type="InterPro" id="IPR033433">
    <property type="entry name" value="GtaA_N"/>
</dbReference>
<protein>
    <recommendedName>
        <fullName evidence="7">DUF1793-domain-containing protein</fullName>
    </recommendedName>
</protein>
<sequence length="825" mass="89175">MFFMQAGPMNITVTYLSPIEPSDWVNQSTPFSYVSVEAQSLDGAPHTTQMYSDITSELVSWYNRPTGGQAGGPVSWQNTLTSQSLYHETQPDPIQLYTEGLQQAQDGKGYYAMALRPGLTWEIDTDVNCRNQFMNSGNLTNRQQGMSGPMGKPWYVFAIAVDLGSIQSTSSPVTWAIGYVRDPVVQYKTSSGATEDRRPYWTTRYSDIGALIDAFVTDYSAAHARAVEIDEKIMVDAAKISPQYTDLVSLVARQVMGALDITVLGGSDNAGDPADVKVFMKDINYSQRVNPVERMFAAFPAYLYFNASLGGALLAPLLESQEALSGQPIVVTNSMRTTGIGYPNATGPSGDHPQGIEQSGNMLIMMYAHARVSGDGSLLSRHYDTAKRWADYLVNNALTPVNQRSADGLTSPNMTNLAIKGIIGVKSMAEISRAMQRDSDASQYDSQAKDLTDRWLSLAQSNDQQRLLGQYGNESSSAMLYNVYADFLLGTNLISQDVLAEQTRYYKILLQAQASPLGLYIDNALGNTASTAWTLFTAATVTDDGVRDQLIQYAWDRASFNETDATSVDGPNEFPDAYDAATGETVNHGGGAGAALGAIFSHLALTVPNRTIVVVQDSPPSGTPGSSGSGSGSNEDSNVGEIVGGAVGGTVFLVIATGAGVFFWRRRRQQRSGNYHYDEDALEHPLPYPYRVANQQDYDSSPHTDTDSAAVQVGIGSTRPDVAMESSPMDAAPYVGRSKARKYAREMQQQSRPSQTSFASGSADSSTLPTREVVSSETESSSGTPGASSLSATDVLGLRAEVENLRRVVQGIREERQDPPPRYGE</sequence>
<dbReference type="SUPFAM" id="SSF48208">
    <property type="entry name" value="Six-hairpin glycosidases"/>
    <property type="match status" value="1"/>
</dbReference>
<dbReference type="PANTHER" id="PTHR31987:SF14">
    <property type="entry name" value="PUTATIVE (AFU_ORTHOLOGUE AFUA_6G09910)-RELATED"/>
    <property type="match status" value="1"/>
</dbReference>
<evidence type="ECO:0000259" key="4">
    <source>
        <dbReference type="Pfam" id="PF17168"/>
    </source>
</evidence>
<feature type="region of interest" description="Disordered" evidence="1">
    <location>
        <begin position="720"/>
        <end position="796"/>
    </location>
</feature>
<dbReference type="Gene3D" id="1.20.5.510">
    <property type="entry name" value="Single helix bin"/>
    <property type="match status" value="1"/>
</dbReference>
<dbReference type="InterPro" id="IPR008928">
    <property type="entry name" value="6-hairpin_glycosidase_sf"/>
</dbReference>
<feature type="region of interest" description="Disordered" evidence="1">
    <location>
        <begin position="615"/>
        <end position="641"/>
    </location>
</feature>
<evidence type="ECO:0000259" key="3">
    <source>
        <dbReference type="Pfam" id="PF16335"/>
    </source>
</evidence>
<evidence type="ECO:0000256" key="1">
    <source>
        <dbReference type="SAM" id="MobiDB-lite"/>
    </source>
</evidence>
<evidence type="ECO:0000256" key="2">
    <source>
        <dbReference type="SAM" id="Phobius"/>
    </source>
</evidence>
<dbReference type="Pfam" id="PF17168">
    <property type="entry name" value="DUF5127"/>
    <property type="match status" value="1"/>
</dbReference>
<dbReference type="GO" id="GO:0003824">
    <property type="term" value="F:catalytic activity"/>
    <property type="evidence" value="ECO:0007669"/>
    <property type="project" value="UniProtKB-ARBA"/>
</dbReference>
<dbReference type="PANTHER" id="PTHR31987">
    <property type="entry name" value="GLUTAMINASE A-RELATED"/>
    <property type="match status" value="1"/>
</dbReference>
<evidence type="ECO:0008006" key="7">
    <source>
        <dbReference type="Google" id="ProtNLM"/>
    </source>
</evidence>
<keyword evidence="2" id="KW-0812">Transmembrane</keyword>
<feature type="compositionally biased region" description="Low complexity" evidence="1">
    <location>
        <begin position="775"/>
        <end position="792"/>
    </location>
</feature>
<keyword evidence="2" id="KW-0472">Membrane</keyword>
<dbReference type="Gene3D" id="1.50.10.10">
    <property type="match status" value="1"/>
</dbReference>
<evidence type="ECO:0000313" key="5">
    <source>
        <dbReference type="EMBL" id="RDX47952.1"/>
    </source>
</evidence>
<organism evidence="5 6">
    <name type="scientific">Lentinus brumalis</name>
    <dbReference type="NCBI Taxonomy" id="2498619"/>
    <lineage>
        <taxon>Eukaryota</taxon>
        <taxon>Fungi</taxon>
        <taxon>Dikarya</taxon>
        <taxon>Basidiomycota</taxon>
        <taxon>Agaricomycotina</taxon>
        <taxon>Agaricomycetes</taxon>
        <taxon>Polyporales</taxon>
        <taxon>Polyporaceae</taxon>
        <taxon>Lentinus</taxon>
    </lineage>
</organism>
<dbReference type="STRING" id="139420.A0A371D629"/>
<feature type="compositionally biased region" description="Polar residues" evidence="1">
    <location>
        <begin position="747"/>
        <end position="769"/>
    </location>
</feature>
<feature type="transmembrane region" description="Helical" evidence="2">
    <location>
        <begin position="642"/>
        <end position="664"/>
    </location>
</feature>